<organism evidence="1 2">
    <name type="scientific">Candidatus Beckwithbacteria bacterium RBG_13_35_6</name>
    <dbReference type="NCBI Taxonomy" id="1797456"/>
    <lineage>
        <taxon>Bacteria</taxon>
        <taxon>Candidatus Beckwithiibacteriota</taxon>
    </lineage>
</organism>
<gene>
    <name evidence="1" type="ORF">A3J78_01210</name>
</gene>
<dbReference type="AlphaFoldDB" id="A0A1F5DC27"/>
<evidence type="ECO:0000313" key="2">
    <source>
        <dbReference type="Proteomes" id="UP000178758"/>
    </source>
</evidence>
<sequence length="119" mass="13700">MGSEKFNIHERIYWFVLRVLKLILKLNKNQVNLIIINQLTRSVTSVGANDQEADGVSSKADFIHCYTVARKELKESIFWLRILGDLNPAIKFSTEKEILEGKELVKIISKIIINTRSKN</sequence>
<dbReference type="Pfam" id="PF05635">
    <property type="entry name" value="23S_rRNA_IVP"/>
    <property type="match status" value="1"/>
</dbReference>
<protein>
    <recommendedName>
        <fullName evidence="3">Four helix bundle protein</fullName>
    </recommendedName>
</protein>
<dbReference type="PANTHER" id="PTHR38471:SF2">
    <property type="entry name" value="FOUR HELIX BUNDLE PROTEIN"/>
    <property type="match status" value="1"/>
</dbReference>
<evidence type="ECO:0008006" key="3">
    <source>
        <dbReference type="Google" id="ProtNLM"/>
    </source>
</evidence>
<dbReference type="Gene3D" id="1.20.1440.60">
    <property type="entry name" value="23S rRNA-intervening sequence"/>
    <property type="match status" value="1"/>
</dbReference>
<comment type="caution">
    <text evidence="1">The sequence shown here is derived from an EMBL/GenBank/DDBJ whole genome shotgun (WGS) entry which is preliminary data.</text>
</comment>
<dbReference type="InterPro" id="IPR036583">
    <property type="entry name" value="23S_rRNA_IVS_sf"/>
</dbReference>
<evidence type="ECO:0000313" key="1">
    <source>
        <dbReference type="EMBL" id="OGD52601.1"/>
    </source>
</evidence>
<name>A0A1F5DC27_9BACT</name>
<dbReference type="PANTHER" id="PTHR38471">
    <property type="entry name" value="FOUR HELIX BUNDLE PROTEIN"/>
    <property type="match status" value="1"/>
</dbReference>
<dbReference type="SUPFAM" id="SSF158446">
    <property type="entry name" value="IVS-encoded protein-like"/>
    <property type="match status" value="1"/>
</dbReference>
<reference evidence="1 2" key="1">
    <citation type="journal article" date="2016" name="Nat. Commun.">
        <title>Thousands of microbial genomes shed light on interconnected biogeochemical processes in an aquifer system.</title>
        <authorList>
            <person name="Anantharaman K."/>
            <person name="Brown C.T."/>
            <person name="Hug L.A."/>
            <person name="Sharon I."/>
            <person name="Castelle C.J."/>
            <person name="Probst A.J."/>
            <person name="Thomas B.C."/>
            <person name="Singh A."/>
            <person name="Wilkins M.J."/>
            <person name="Karaoz U."/>
            <person name="Brodie E.L."/>
            <person name="Williams K.H."/>
            <person name="Hubbard S.S."/>
            <person name="Banfield J.F."/>
        </authorList>
    </citation>
    <scope>NUCLEOTIDE SEQUENCE [LARGE SCALE GENOMIC DNA]</scope>
</reference>
<accession>A0A1F5DC27</accession>
<proteinExistence type="predicted"/>
<dbReference type="NCBIfam" id="TIGR02436">
    <property type="entry name" value="four helix bundle protein"/>
    <property type="match status" value="1"/>
</dbReference>
<dbReference type="EMBL" id="MEZJ01000051">
    <property type="protein sequence ID" value="OGD52601.1"/>
    <property type="molecule type" value="Genomic_DNA"/>
</dbReference>
<dbReference type="InterPro" id="IPR012657">
    <property type="entry name" value="23S_rRNA-intervening_sequence"/>
</dbReference>
<dbReference type="Proteomes" id="UP000178758">
    <property type="component" value="Unassembled WGS sequence"/>
</dbReference>